<gene>
    <name evidence="2" type="ORF">E7811_01860</name>
</gene>
<sequence>MLKTLRKSARVAGIAAVTMTGISAPSLADGLSPAQRVLSVSSSNSPSGNAEVRFRAFLTGYGYWDNTPPGSAEISKPVIHRKAGGKGTWRDPITIAVGHVIENRRQTLDFPPGTRFYIPRLQKYAIVEDVCGDGTRPQDGPCHTGYKGHPWLDIYIGGAGVTARDTEACARKLTGLQDLILNPRRDYPVVAGEIATTGCQVFRG</sequence>
<feature type="chain" id="PRO_5020824967" description="YkuD domain-containing protein" evidence="1">
    <location>
        <begin position="29"/>
        <end position="204"/>
    </location>
</feature>
<dbReference type="Proteomes" id="UP000309450">
    <property type="component" value="Unassembled WGS sequence"/>
</dbReference>
<comment type="caution">
    <text evidence="2">The sequence shown here is derived from an EMBL/GenBank/DDBJ whole genome shotgun (WGS) entry which is preliminary data.</text>
</comment>
<organism evidence="2 3">
    <name type="scientific">Aliigemmobacter aestuarii</name>
    <dbReference type="NCBI Taxonomy" id="1445661"/>
    <lineage>
        <taxon>Bacteria</taxon>
        <taxon>Pseudomonadati</taxon>
        <taxon>Pseudomonadota</taxon>
        <taxon>Alphaproteobacteria</taxon>
        <taxon>Rhodobacterales</taxon>
        <taxon>Paracoccaceae</taxon>
        <taxon>Aliigemmobacter</taxon>
    </lineage>
</organism>
<dbReference type="RefSeq" id="WP_136392896.1">
    <property type="nucleotide sequence ID" value="NZ_SSND01000001.1"/>
</dbReference>
<name>A0A4S3MRR9_9RHOB</name>
<proteinExistence type="predicted"/>
<feature type="signal peptide" evidence="1">
    <location>
        <begin position="1"/>
        <end position="28"/>
    </location>
</feature>
<dbReference type="EMBL" id="SSND01000001">
    <property type="protein sequence ID" value="THD84515.1"/>
    <property type="molecule type" value="Genomic_DNA"/>
</dbReference>
<dbReference type="OrthoDB" id="7838675at2"/>
<evidence type="ECO:0000313" key="3">
    <source>
        <dbReference type="Proteomes" id="UP000309450"/>
    </source>
</evidence>
<keyword evidence="1" id="KW-0732">Signal</keyword>
<accession>A0A4S3MRR9</accession>
<evidence type="ECO:0000256" key="1">
    <source>
        <dbReference type="SAM" id="SignalP"/>
    </source>
</evidence>
<evidence type="ECO:0000313" key="2">
    <source>
        <dbReference type="EMBL" id="THD84515.1"/>
    </source>
</evidence>
<dbReference type="AlphaFoldDB" id="A0A4S3MRR9"/>
<keyword evidence="3" id="KW-1185">Reference proteome</keyword>
<protein>
    <recommendedName>
        <fullName evidence="4">YkuD domain-containing protein</fullName>
    </recommendedName>
</protein>
<evidence type="ECO:0008006" key="4">
    <source>
        <dbReference type="Google" id="ProtNLM"/>
    </source>
</evidence>
<reference evidence="2 3" key="1">
    <citation type="submission" date="2019-04" db="EMBL/GenBank/DDBJ databases">
        <title>Draft genome sequence of Gemmobacter aestuarii sp. nov.</title>
        <authorList>
            <person name="Hameed A."/>
            <person name="Lin S.-Y."/>
            <person name="Shahina M."/>
            <person name="Lai W.-A."/>
            <person name="Young C.-C."/>
        </authorList>
    </citation>
    <scope>NUCLEOTIDE SEQUENCE [LARGE SCALE GENOMIC DNA]</scope>
    <source>
        <strain evidence="2 3">CC-PW-75</strain>
    </source>
</reference>